<dbReference type="GO" id="GO:0007156">
    <property type="term" value="P:homophilic cell adhesion via plasma membrane adhesion molecules"/>
    <property type="evidence" value="ECO:0007669"/>
    <property type="project" value="InterPro"/>
</dbReference>
<dbReference type="FunFam" id="2.60.40.60:FF:000089">
    <property type="entry name" value="FAT atypical cadherin 1"/>
    <property type="match status" value="1"/>
</dbReference>
<evidence type="ECO:0000256" key="14">
    <source>
        <dbReference type="SAM" id="Phobius"/>
    </source>
</evidence>
<keyword evidence="3 14" id="KW-0812">Transmembrane</keyword>
<proteinExistence type="predicted"/>
<dbReference type="Gene3D" id="2.60.120.200">
    <property type="match status" value="1"/>
</dbReference>
<feature type="domain" description="Cadherin" evidence="17">
    <location>
        <begin position="1452"/>
        <end position="1557"/>
    </location>
</feature>
<keyword evidence="4 15" id="KW-0732">Signal</keyword>
<dbReference type="InterPro" id="IPR015919">
    <property type="entry name" value="Cadherin-like_sf"/>
</dbReference>
<feature type="domain" description="Cadherin" evidence="17">
    <location>
        <begin position="156"/>
        <end position="267"/>
    </location>
</feature>
<dbReference type="GO" id="GO:0005912">
    <property type="term" value="C:adherens junction"/>
    <property type="evidence" value="ECO:0007669"/>
    <property type="project" value="TreeGrafter"/>
</dbReference>
<dbReference type="FunFam" id="2.60.40.60:FF:000186">
    <property type="entry name" value="FAT atypical cadherin 2"/>
    <property type="match status" value="1"/>
</dbReference>
<dbReference type="FunFam" id="2.60.40.60:FF:000194">
    <property type="entry name" value="FAT atypical cadherin 2"/>
    <property type="match status" value="1"/>
</dbReference>
<feature type="domain" description="Cadherin" evidence="17">
    <location>
        <begin position="2480"/>
        <end position="2583"/>
    </location>
</feature>
<dbReference type="Pfam" id="PF02210">
    <property type="entry name" value="Laminin_G_2"/>
    <property type="match status" value="1"/>
</dbReference>
<evidence type="ECO:0000313" key="18">
    <source>
        <dbReference type="Ensembl" id="ENSCCRP00010073182.1"/>
    </source>
</evidence>
<feature type="domain" description="Laminin G" evidence="16">
    <location>
        <begin position="3806"/>
        <end position="3978"/>
    </location>
</feature>
<dbReference type="Pfam" id="PF00028">
    <property type="entry name" value="Cadherin"/>
    <property type="match status" value="26"/>
</dbReference>
<dbReference type="FunFam" id="2.60.40.60:FF:000013">
    <property type="entry name" value="Cadherin EGF LAG seven-pass G-type receptor"/>
    <property type="match status" value="1"/>
</dbReference>
<dbReference type="FunFam" id="2.60.40.60:FF:000064">
    <property type="entry name" value="FAT atypical cadherin 1"/>
    <property type="match status" value="1"/>
</dbReference>
<feature type="domain" description="Cadherin" evidence="17">
    <location>
        <begin position="1247"/>
        <end position="1358"/>
    </location>
</feature>
<feature type="domain" description="Cadherin" evidence="17">
    <location>
        <begin position="1762"/>
        <end position="1875"/>
    </location>
</feature>
<dbReference type="FunFam" id="2.60.40.60:FF:000276">
    <property type="entry name" value="FAT atypical cadherin 2"/>
    <property type="match status" value="5"/>
</dbReference>
<evidence type="ECO:0000256" key="3">
    <source>
        <dbReference type="ARBA" id="ARBA00022692"/>
    </source>
</evidence>
<dbReference type="InterPro" id="IPR056286">
    <property type="entry name" value="Cadherin_CELSR1-3_9th"/>
</dbReference>
<dbReference type="CDD" id="cd00110">
    <property type="entry name" value="LamG"/>
    <property type="match status" value="1"/>
</dbReference>
<dbReference type="CDD" id="cd11304">
    <property type="entry name" value="Cadherin_repeat"/>
    <property type="match status" value="32"/>
</dbReference>
<dbReference type="Ensembl" id="ENSCCRT00010080970.1">
    <property type="protein sequence ID" value="ENSCCRP00010073182.1"/>
    <property type="gene ID" value="ENSCCRG00010031714.1"/>
</dbReference>
<feature type="domain" description="Cadherin" evidence="17">
    <location>
        <begin position="3011"/>
        <end position="3112"/>
    </location>
</feature>
<evidence type="ECO:0000259" key="17">
    <source>
        <dbReference type="PROSITE" id="PS50268"/>
    </source>
</evidence>
<dbReference type="Gene3D" id="2.60.40.60">
    <property type="entry name" value="Cadherins"/>
    <property type="match status" value="32"/>
</dbReference>
<dbReference type="FunFam" id="2.60.40.60:FF:000033">
    <property type="entry name" value="FAT atypical cadherin 1"/>
    <property type="match status" value="1"/>
</dbReference>
<feature type="domain" description="Cadherin" evidence="17">
    <location>
        <begin position="2905"/>
        <end position="3010"/>
    </location>
</feature>
<dbReference type="InterPro" id="IPR013320">
    <property type="entry name" value="ConA-like_dom_sf"/>
</dbReference>
<dbReference type="GO" id="GO:0005509">
    <property type="term" value="F:calcium ion binding"/>
    <property type="evidence" value="ECO:0007669"/>
    <property type="project" value="UniProtKB-UniRule"/>
</dbReference>
<keyword evidence="7" id="KW-0130">Cell adhesion</keyword>
<feature type="signal peptide" evidence="15">
    <location>
        <begin position="1"/>
        <end position="22"/>
    </location>
</feature>
<accession>A0A8C1MDI1</accession>
<dbReference type="SUPFAM" id="SSF49899">
    <property type="entry name" value="Concanavalin A-like lectins/glucanases"/>
    <property type="match status" value="1"/>
</dbReference>
<feature type="domain" description="Cadherin" evidence="17">
    <location>
        <begin position="41"/>
        <end position="155"/>
    </location>
</feature>
<feature type="domain" description="Cadherin" evidence="17">
    <location>
        <begin position="1038"/>
        <end position="1142"/>
    </location>
</feature>
<comment type="caution">
    <text evidence="13">Lacks conserved residue(s) required for the propagation of feature annotation.</text>
</comment>
<evidence type="ECO:0000256" key="9">
    <source>
        <dbReference type="ARBA" id="ARBA00023136"/>
    </source>
</evidence>
<feature type="domain" description="Cadherin" evidence="17">
    <location>
        <begin position="1143"/>
        <end position="1246"/>
    </location>
</feature>
<dbReference type="InterPro" id="IPR020894">
    <property type="entry name" value="Cadherin_CS"/>
</dbReference>
<dbReference type="GO" id="GO:0009653">
    <property type="term" value="P:anatomical structure morphogenesis"/>
    <property type="evidence" value="ECO:0007669"/>
    <property type="project" value="UniProtKB-ARBA"/>
</dbReference>
<dbReference type="FunFam" id="2.60.40.60:FF:000065">
    <property type="entry name" value="FAT atypical cadherin 1"/>
    <property type="match status" value="1"/>
</dbReference>
<dbReference type="PROSITE" id="PS50268">
    <property type="entry name" value="CADHERIN_2"/>
    <property type="match status" value="31"/>
</dbReference>
<feature type="domain" description="Cadherin" evidence="17">
    <location>
        <begin position="1558"/>
        <end position="1663"/>
    </location>
</feature>
<feature type="domain" description="Cadherin" evidence="17">
    <location>
        <begin position="466"/>
        <end position="571"/>
    </location>
</feature>
<evidence type="ECO:0000256" key="6">
    <source>
        <dbReference type="ARBA" id="ARBA00022837"/>
    </source>
</evidence>
<feature type="domain" description="Cadherin" evidence="17">
    <location>
        <begin position="826"/>
        <end position="930"/>
    </location>
</feature>
<protein>
    <submittedName>
        <fullName evidence="18">FAT atypical cadherin 2</fullName>
    </submittedName>
</protein>
<organism evidence="18 19">
    <name type="scientific">Cyprinus carpio</name>
    <name type="common">Common carp</name>
    <dbReference type="NCBI Taxonomy" id="7962"/>
    <lineage>
        <taxon>Eukaryota</taxon>
        <taxon>Metazoa</taxon>
        <taxon>Chordata</taxon>
        <taxon>Craniata</taxon>
        <taxon>Vertebrata</taxon>
        <taxon>Euteleostomi</taxon>
        <taxon>Actinopterygii</taxon>
        <taxon>Neopterygii</taxon>
        <taxon>Teleostei</taxon>
        <taxon>Ostariophysi</taxon>
        <taxon>Cypriniformes</taxon>
        <taxon>Cyprinidae</taxon>
        <taxon>Cyprininae</taxon>
        <taxon>Cyprinus</taxon>
    </lineage>
</organism>
<feature type="domain" description="Cadherin" evidence="17">
    <location>
        <begin position="2691"/>
        <end position="2796"/>
    </location>
</feature>
<name>A0A8C1MDI1_CYPCA</name>
<dbReference type="PANTHER" id="PTHR24026:SF37">
    <property type="entry name" value="PROTOCADHERIN FAT 2"/>
    <property type="match status" value="1"/>
</dbReference>
<keyword evidence="11" id="KW-0325">Glycoprotein</keyword>
<dbReference type="InterPro" id="IPR002126">
    <property type="entry name" value="Cadherin-like_dom"/>
</dbReference>
<feature type="domain" description="Cadherin" evidence="17">
    <location>
        <begin position="721"/>
        <end position="825"/>
    </location>
</feature>
<dbReference type="FunFam" id="2.60.40.60:FF:000080">
    <property type="entry name" value="FAT atypical cadherin 1"/>
    <property type="match status" value="1"/>
</dbReference>
<feature type="domain" description="Cadherin" evidence="17">
    <location>
        <begin position="1972"/>
        <end position="2073"/>
    </location>
</feature>
<feature type="domain" description="Cadherin" evidence="17">
    <location>
        <begin position="1664"/>
        <end position="1761"/>
    </location>
</feature>
<dbReference type="FunFam" id="2.60.40.60:FF:000041">
    <property type="entry name" value="FAT atypical cadherin 1"/>
    <property type="match status" value="1"/>
</dbReference>
<feature type="domain" description="Cadherin" evidence="17">
    <location>
        <begin position="3113"/>
        <end position="3217"/>
    </location>
</feature>
<feature type="domain" description="Cadherin" evidence="17">
    <location>
        <begin position="572"/>
        <end position="698"/>
    </location>
</feature>
<dbReference type="Proteomes" id="UP000694427">
    <property type="component" value="Unplaced"/>
</dbReference>
<dbReference type="SMART" id="SM00112">
    <property type="entry name" value="CA"/>
    <property type="match status" value="32"/>
</dbReference>
<dbReference type="GO" id="GO:0005886">
    <property type="term" value="C:plasma membrane"/>
    <property type="evidence" value="ECO:0007669"/>
    <property type="project" value="InterPro"/>
</dbReference>
<feature type="domain" description="Cadherin" evidence="17">
    <location>
        <begin position="931"/>
        <end position="1037"/>
    </location>
</feature>
<dbReference type="FunFam" id="2.60.40.60:FF:000037">
    <property type="entry name" value="FAT atypical cadherin 1"/>
    <property type="match status" value="1"/>
</dbReference>
<dbReference type="FunFam" id="2.60.40.60:FF:000032">
    <property type="entry name" value="FAT atypical cadherin 1"/>
    <property type="match status" value="1"/>
</dbReference>
<dbReference type="FunFam" id="2.60.40.60:FF:000026">
    <property type="entry name" value="FAT atypical cadherin 1"/>
    <property type="match status" value="2"/>
</dbReference>
<dbReference type="FunFam" id="2.60.40.60:FF:000039">
    <property type="entry name" value="FAT atypical cadherin 3"/>
    <property type="match status" value="1"/>
</dbReference>
<feature type="transmembrane region" description="Helical" evidence="14">
    <location>
        <begin position="3465"/>
        <end position="3495"/>
    </location>
</feature>
<evidence type="ECO:0000256" key="12">
    <source>
        <dbReference type="PROSITE-ProRule" id="PRU00043"/>
    </source>
</evidence>
<evidence type="ECO:0000256" key="8">
    <source>
        <dbReference type="ARBA" id="ARBA00022989"/>
    </source>
</evidence>
<keyword evidence="5" id="KW-0677">Repeat</keyword>
<reference evidence="18" key="2">
    <citation type="submission" date="2025-09" db="UniProtKB">
        <authorList>
            <consortium name="Ensembl"/>
        </authorList>
    </citation>
    <scope>IDENTIFICATION</scope>
</reference>
<evidence type="ECO:0000259" key="16">
    <source>
        <dbReference type="PROSITE" id="PS50025"/>
    </source>
</evidence>
<feature type="domain" description="Cadherin" evidence="17">
    <location>
        <begin position="3324"/>
        <end position="3425"/>
    </location>
</feature>
<keyword evidence="19" id="KW-1185">Reference proteome</keyword>
<evidence type="ECO:0000256" key="1">
    <source>
        <dbReference type="ARBA" id="ARBA00004479"/>
    </source>
</evidence>
<dbReference type="SMART" id="SM00282">
    <property type="entry name" value="LamG"/>
    <property type="match status" value="1"/>
</dbReference>
<feature type="domain" description="Cadherin" evidence="17">
    <location>
        <begin position="2276"/>
        <end position="2379"/>
    </location>
</feature>
<dbReference type="FunFam" id="2.60.40.60:FF:000024">
    <property type="entry name" value="FAT atypical cadherin 3"/>
    <property type="match status" value="1"/>
</dbReference>
<dbReference type="FunFam" id="2.60.40.60:FF:000015">
    <property type="entry name" value="FAT atypical cadherin 1"/>
    <property type="match status" value="1"/>
</dbReference>
<dbReference type="FunFam" id="2.60.40.60:FF:000021">
    <property type="entry name" value="FAT atypical cadherin 1"/>
    <property type="match status" value="2"/>
</dbReference>
<dbReference type="PRINTS" id="PR00205">
    <property type="entry name" value="CADHERIN"/>
</dbReference>
<feature type="domain" description="Cadherin" evidence="17">
    <location>
        <begin position="370"/>
        <end position="465"/>
    </location>
</feature>
<feature type="domain" description="Cadherin" evidence="17">
    <location>
        <begin position="3218"/>
        <end position="3323"/>
    </location>
</feature>
<dbReference type="FunFam" id="2.60.40.60:FF:000058">
    <property type="entry name" value="FAT atypical cadherin 3"/>
    <property type="match status" value="2"/>
</dbReference>
<dbReference type="FunFam" id="2.60.40.60:FF:000059">
    <property type="entry name" value="FAT atypical cadherin 3"/>
    <property type="match status" value="1"/>
</dbReference>
<dbReference type="FunFam" id="2.60.40.60:FF:000061">
    <property type="entry name" value="FAT atypical cadherin 3"/>
    <property type="match status" value="1"/>
</dbReference>
<reference evidence="18" key="1">
    <citation type="submission" date="2025-08" db="UniProtKB">
        <authorList>
            <consortium name="Ensembl"/>
        </authorList>
    </citation>
    <scope>IDENTIFICATION</scope>
</reference>
<dbReference type="FunFam" id="2.60.40.60:FF:000051">
    <property type="entry name" value="FAT atypical cadherin 1"/>
    <property type="match status" value="1"/>
</dbReference>
<feature type="domain" description="Cadherin" evidence="17">
    <location>
        <begin position="2074"/>
        <end position="2174"/>
    </location>
</feature>
<evidence type="ECO:0000256" key="5">
    <source>
        <dbReference type="ARBA" id="ARBA00022737"/>
    </source>
</evidence>
<dbReference type="FunFam" id="2.60.40.60:FF:000071">
    <property type="entry name" value="FAT atypical cadherin 1"/>
    <property type="match status" value="1"/>
</dbReference>
<evidence type="ECO:0000256" key="15">
    <source>
        <dbReference type="SAM" id="SignalP"/>
    </source>
</evidence>
<dbReference type="FunFam" id="2.60.40.60:FF:000066">
    <property type="entry name" value="FAT atypical cadherin 1"/>
    <property type="match status" value="1"/>
</dbReference>
<feature type="domain" description="Cadherin" evidence="17">
    <location>
        <begin position="2175"/>
        <end position="2275"/>
    </location>
</feature>
<feature type="domain" description="Cadherin" evidence="17">
    <location>
        <begin position="2797"/>
        <end position="2904"/>
    </location>
</feature>
<keyword evidence="10" id="KW-1015">Disulfide bond</keyword>
<evidence type="ECO:0000256" key="7">
    <source>
        <dbReference type="ARBA" id="ARBA00022889"/>
    </source>
</evidence>
<dbReference type="InterPro" id="IPR001791">
    <property type="entry name" value="Laminin_G"/>
</dbReference>
<dbReference type="FunFam" id="2.60.40.60:FF:000053">
    <property type="entry name" value="FAT atypical cadherin 3"/>
    <property type="match status" value="1"/>
</dbReference>
<comment type="subcellular location">
    <subcellularLocation>
        <location evidence="1">Membrane</location>
        <topology evidence="1">Single-pass type I membrane protein</topology>
    </subcellularLocation>
</comment>
<dbReference type="Pfam" id="PF23592">
    <property type="entry name" value="Cadherin_CELSR2_9th"/>
    <property type="match status" value="1"/>
</dbReference>
<evidence type="ECO:0000256" key="11">
    <source>
        <dbReference type="ARBA" id="ARBA00023180"/>
    </source>
</evidence>
<feature type="domain" description="Cadherin" evidence="17">
    <location>
        <begin position="2380"/>
        <end position="2479"/>
    </location>
</feature>
<feature type="domain" description="Cadherin" evidence="17">
    <location>
        <begin position="1354"/>
        <end position="1451"/>
    </location>
</feature>
<feature type="domain" description="Cadherin" evidence="17">
    <location>
        <begin position="2584"/>
        <end position="2690"/>
    </location>
</feature>
<dbReference type="Gene3D" id="2.10.25.10">
    <property type="entry name" value="Laminin"/>
    <property type="match status" value="1"/>
</dbReference>
<keyword evidence="2" id="KW-0245">EGF-like domain</keyword>
<evidence type="ECO:0000256" key="2">
    <source>
        <dbReference type="ARBA" id="ARBA00022536"/>
    </source>
</evidence>
<evidence type="ECO:0000256" key="4">
    <source>
        <dbReference type="ARBA" id="ARBA00022729"/>
    </source>
</evidence>
<keyword evidence="9 14" id="KW-0472">Membrane</keyword>
<dbReference type="PROSITE" id="PS50025">
    <property type="entry name" value="LAM_G_DOMAIN"/>
    <property type="match status" value="1"/>
</dbReference>
<feature type="domain" description="Cadherin" evidence="17">
    <location>
        <begin position="3566"/>
        <end position="3622"/>
    </location>
</feature>
<evidence type="ECO:0000313" key="19">
    <source>
        <dbReference type="Proteomes" id="UP000694427"/>
    </source>
</evidence>
<feature type="chain" id="PRO_5034297341" evidence="15">
    <location>
        <begin position="23"/>
        <end position="4065"/>
    </location>
</feature>
<dbReference type="SUPFAM" id="SSF49313">
    <property type="entry name" value="Cadherin-like"/>
    <property type="match status" value="33"/>
</dbReference>
<keyword evidence="8 14" id="KW-1133">Transmembrane helix</keyword>
<sequence length="4065" mass="450046">VTHLRMAFTDTAIILIVIAVLGTQTRCQGSLVKDNSLLRFTHHLYNASIYENSAPRTYTESPVRMGIILSDPFWDVKYKIVSGDDDGLFKVEEITVGDFCFLRIKTRSSYSAVLNREVRDIYTLTVEATESTYDNHARTKVSIQVLDTNDLKPLFYPASYHVAIKEDTPIKSSLVGVSATDADIGSNAEFYYSFTTRSHPFAVDPFTGTITLIKTLDASQRDRYELTVLAEDRTKKISGVQKFGNVAKVVVIIQNVTENFALITPTSTATPQTDDDKISLNIKMEPKEKEKVASLSIVEGDPLKCFQIIPSTLHDGGFQLVSTKWIDWSQNPFGLNISLQAKDGRNPPLLTPIKTVHIPPPPQVKPLTFEQELYYVTLSEFSPPKSHVVRVSVGLSFKNITYSIKDNLDSYKFKISTQTGVIMTSQTLDFEKHHHYEFDVTANNGEAFTRVVVDIIDENDNSPRFTLPSYQASLPENVPIGTSILAVSAIDFDKDNNGFVTYSIANTGPVPFIIDPLTGVISTSQEFDYELMKRWYHLRIWASDSGSPFNRVSECSATITMTNVNDNVPVFERVACNASIPRDFAVGESIAEMSALDLDELQQIIYRIESGNDDGLFAINPVSGSIKLAKAIPSNYKGTENTLYILKITATDGKYSADPNTVTVRITSKGEGASTHCEETGITRQLTEKLIESFKPSLNSKEDEYISDVHIINQHSPKFITGTPSSIDIREDFALDRSVLQFNATDNDSGFNGKLVYAISSGNEDGCFTIDMNTGELQVISALDREQKEFYILNITVYDLGSPQTSTWKLLAVNVLDANENPPLFSQPRYVVNIPENTEVDKSIFKVNAIDLDSGDNGAFKYSLLTFTDLFKIDEVTGVVKVTGPLDRETFSRYDLTIEARDQAKLDPQLFSFTDLVVVLEDINDNPPKFVPTVYRIKVPEDVPPGSVLLWVESFDLDLESGGLISYNLKNSEAGAFFLDTSTGCLTLERELDFEKQQFYNLTVRAVDHGKPRSLSSSCFIEVEVLDVNENLNRPLFTQFVHNAAVMEDATVGTSVLTLTTVDNDLGRDGVVRYYIHDGSGLGIFTIDEETGVIQTACLLDREAVPHYWLTVYAKDLGTVPLVSWTEVYIEVLDINDNPPELSQPVYFGSVQENLPKDKSVLKVSATDMDKSSEGKLAFQILDSQRVYFTINAKTGVISTRVPLDREQKAEHIIEVMVSDEGAPPLSSTATVIIEVLDENDNSPQFSHKLFQVKLPERQSTAEPQEIYRMVARDDDVGPNGMVTYRLEDGSEARFDIHPETGVVTARGEFVQGIYSILTIQATDHGNPPRMSKTRLHVEWLPQPEPSSDVLAFDEPPFNYVVMETDPVTDMVGIIRTEIPKNLLLFDIIGGNEKQDFYIEKNTGSIVKARRLDAGRKSHYNLTVRVTDGFQAITTQAYIQVVDINEHRPMFLKSLYEVRVPEDTSPWKEILHISAHDADANSGLYYSIHSSLNPDSLKYFHLDQRSGVLVMKEELDYETISTHTLIVMVRDEKIPIKKNFAKVVVHVEDCNDHNPSFLITHYEGTISNLALTGTEVLRVKALDKDTGSNAEIVYSFHSGGNVDGAFEIDQDTGSIRVSDALDKHPQEQYHLTVKATDQGFPQRSALCPVTITVKLSEFTPPKFSSEEYITEISEAVPPGSPALSVSASCPSSVLYRINDGDPNGTFHININSGHLSVQNALDFEQHSSYRLTIRAINTAGVSSDAVVYIYVIDENDNGPVFHQDTYYGQISESAPINSMVTGENNTPLVIKASDADKDTNALLIFQILEPAAQKVFNIDPSMGTISLKSMIDFEATPDFFFSVQVWDSGEPPLSASKPCRVNIRVLDINDCPPKFALPVYETALTLPVFEDMDVIQVTAHDADSAVAYMISESTNKNAFKIDQSTGIISVNDSSELQFHNELKITASDGLYKDTTIVKFNITNATKTSLKFEDRMYVATVLENSTFIKILAVLKTTGSYLNEPLQYTVLNPHGKFAVVPSSGVLQTTGVPFDREVWDKYDVAVEVRDMRHPPRVDITHVKVYIDDINDNAPEISNLPHSLMISDETEPGDVLFQVLATDNDSGENGSILFSLEDDFGLFRIDRYLGDVSLLRPLDFESVNKYVLTVLVSDEGEPSLSAAGTLYVQVQNRSHPIFQSLYYPLKLPENIKPFTTILHVQARNPEGYRLIYNLEEDNASRFFNIDFKTGVLSVTDFLDFETQTKHILTVRATDSVTGTFAEAKVEIDVEDINDNAPVFQSLSYVTDMSEGLPIGTSVLQVSAVDNDSGRNSDITYQLVDKENEFFEIDPLSGILVTSQVLDYETTQQFTLKVKVTDKGAPPLSGEAQIIVNVIDVNDNPPDFNEPSYRASLDEKATCGHIVIKVQALDPDSKDDLQYKILSGNEGRYFSINESSGLISFSNVCKRNLDPFYNLTVAVSDGVFQKTAPVNIDMTNGNKHSPYFSQNIYEADLAENSEVGTRVIRLAAIDPDDGPYGSVDYTIINKLADEKFSISEDGQIVTSQSLDRENPSQRVIAIKVMAKDGGGRVGFCTVKIILTDENDNAPQFKASEYQVSIQSTVNKGSPVIQIMAYDADEGKNADVTYTVDEAEEVTEDIIEVNPFTGVVSVKESLVGLENKIFSFKIKARDGGIPFYNSSVPVQVKVVPPEVTLPQFTEPLYSFSASEDLPIGYEIGTVKADTDMPLIYSLVNGNTIDSNKEHVFAVDKDSGTLVMQKNIDHEKTKTYKIDVIAQGNHNGTDVASLVSVHIEVQDVNDNQPVFETDPYEAFLAENLPPGTTVIQVTANDADTNINGEVSYTLEPDSDDIGDMFAIDSQTGWITTLKKADSETKQHYRFYVVATDHGDTVKLSSSVLVEVTITDENDNPPQFTEELYQGSILENSRPGETIVTLTTADKDVSAENREIVCYITGMQNPLGQFSVTAAGEEWTVIAKSPLDREDKDKYTLKIIATDGRFQTSANVEVHVLDLNDNSPLCEQLLYTEAVMENSLSGLFILKISASDPDIGTNGQVSFSLYGPNADKFHLDSKTGELFTLAVLDRERETEYDLVVKATDGGGRSCQADVTLMVQDMNDNPPQFSTSHYEITVFDNTTIRTPIAVIYAKDPDTGINSQVRYSLQGADSGFFSLDEISGILRLERSLADETKSTYEMKVKATDRGLPRHLFSIATITVHVVVLSDYQPLFLSSEYFVQIPESLQIGSEVISVSALTKDDTESEPVHYSIISGNEDGRFQINPMTGTGLLSLNSALDFELCREYYLSVEGARGKPLLSDIATVIINITDVNDNPPVFNRSSYSSVIAEDISPGDMVLAIDLDGPPNNFIIYSIVSGDPKQQFSIDPHTGHITVRSMLDREVITHYSLTVQAADEGDPPLSSAVQVTVTVSDVNDNPPMFSQINHSLILQEGEAVGGGILQLLVTLRICSLQFMMQNYIILYYIILYYIILYYIILYYIILYYIILYYIILYYKQFSKLQNCWFRSIYNLPLCVTDSGHPPLSSICVVKINITEQSRYPPTVTPLEVFITTAGGVFSKRVIGKLHATDQDPQDVLSYKLVSDGPDQGLFSVDAVDGKIVVEKNLDPGLYHLNVSVSDGKFSIWTGVKVHVWAPAQHDLDQGFTLQLAGLSAEEFVSDHWRGLQRSLGLELNIPRQDLCIASLQQQPNSINMEVLLVRRAQDGSVQPVSSQRLTGVLSTVEDTLGLNILRLKHDGCVGAGCPPRGCRNAVVMRQGRMSNYATTRANFITPQHRWESVCSCNGRKRTAAGHFAKCIYASCVAESAVRFDGKGYLKYLYQMEESKENFHLSLRLKTSAAEGTVMSTNASDWGKLELVDKELWLRYRCGNMLPANLQVANHPVADGRWHHVSLEVNGSTLRLAIDASHSNSVVLPQPCRLSQSGGALVLANSNPSTDAGGLGFTGCLESIQFNGEMVRGEEGMTGTGPQTDFSIPQCQSTLSSQHREVPVENVYVILNITLRCIFSICPPEFHCSCPSPYSGSRCENGILPDGPCASQPCSNGLCMPNNQGYICNCSAQIAGNR</sequence>
<keyword evidence="6 12" id="KW-0106">Calcium</keyword>
<dbReference type="PROSITE" id="PS00232">
    <property type="entry name" value="CADHERIN_1"/>
    <property type="match status" value="12"/>
</dbReference>
<evidence type="ECO:0000256" key="10">
    <source>
        <dbReference type="ARBA" id="ARBA00023157"/>
    </source>
</evidence>
<evidence type="ECO:0000256" key="13">
    <source>
        <dbReference type="PROSITE-ProRule" id="PRU00122"/>
    </source>
</evidence>
<dbReference type="PANTHER" id="PTHR24026">
    <property type="entry name" value="FAT ATYPICAL CADHERIN-RELATED"/>
    <property type="match status" value="1"/>
</dbReference>